<proteinExistence type="predicted"/>
<dbReference type="GeneID" id="94194269"/>
<dbReference type="RefSeq" id="XP_067714857.1">
    <property type="nucleotide sequence ID" value="XM_067858756.1"/>
</dbReference>
<keyword evidence="2" id="KW-1185">Reference proteome</keyword>
<dbReference type="AlphaFoldDB" id="A0AAV4LRJ2"/>
<accession>A0AAV4LRJ2</accession>
<evidence type="ECO:0000313" key="1">
    <source>
        <dbReference type="EMBL" id="GIX62788.1"/>
    </source>
</evidence>
<reference evidence="1 2" key="1">
    <citation type="submission" date="2021-06" db="EMBL/GenBank/DDBJ databases">
        <title>Genome sequence of Babesia caballi.</title>
        <authorList>
            <person name="Yamagishi J."/>
            <person name="Kidaka T."/>
            <person name="Ochi A."/>
        </authorList>
    </citation>
    <scope>NUCLEOTIDE SEQUENCE [LARGE SCALE GENOMIC DNA]</scope>
    <source>
        <strain evidence="1">USDA-D6B2</strain>
    </source>
</reference>
<dbReference type="EMBL" id="BPLF01000002">
    <property type="protein sequence ID" value="GIX62788.1"/>
    <property type="molecule type" value="Genomic_DNA"/>
</dbReference>
<comment type="caution">
    <text evidence="1">The sequence shown here is derived from an EMBL/GenBank/DDBJ whole genome shotgun (WGS) entry which is preliminary data.</text>
</comment>
<sequence>MTEKSLTQPPTNLKDAIDWIALVGAGYGSTSLDQGKRTELKSALDKLLSWSSLRSQLKINVELDGLILKLANGLGPGFLGYNATTTISGSGIAQSGVYQSTYRDAQWFSQDEEKCAMIFLGAASMVFYGLSFLYLQCKMSHGGWKDSQLTDTGSWGLGKFMADMGFNPSRELRSIQGSAVASRLDDGGANTFEELKTAYGTSNSIYPNFLDTLVQQNQPSALNYPLTNCHKIATHYFKSVFKNSETNDNTLQKIKQAFQTFKGSCGNYHRDFTEAISGFINSSMTLTPSLGSTTSSSQSSSAGPLAGTLTTFGIGGGAAAAYILNLTSPIITGGGILPANVAKPQVCNAVLNFVIRFLEGLCGITVLGGNTNKEDVTKVIGTLRKCVGTGQVPRGFKELVEKIEGKVQTNSGFQSGVGSKLKEMFGKLKDIVNKNENGDNVENLETFLEQVITSPNNEQSNDFQNLCDELKNLFEDRKIKTSPLSEQNHLTLQDNSHKSKVTTQANRLKPSKFDTDLTKALAAGVQSGALAFLAEIKEPMKYTSYYDKPQIAKWPDSDGEQKRCAKIFLGCLPLYYQALTYIYWGCHDKGGGWRNLTLANGALRSYFDSQGLLPLYVDKSKRGAHIAESALKGFSEFTQGMREATSSPPLTYASFANKLLGLVKSEQHTTFPSHANIAVRAPKTIHEMLYFLAALQFSPQYDAFDGYVTEYFKGLHPDLKNKNDDSELKLQVADSGTSAKGNTLSAADLKSYLASTFHLAPAFIGLIQEPSTTGEPWLHSLFSNSQFKLSIPSSGAGIFSALSNYAYALQFQLSFLYIQCRNTYTKACGWNQCTFGQKINSDIQSQIVPSHICPVGCTNTKHNPPQNHATGCEHKGCGTANDKPSPLQAFLTDNLKGFGRGHPSDPSSHLASCSGQMCHVPMGFKTANLRSAPGGQVQGLNIAYALGSFCGGFNTPLRQLCEKLTCLTKRTPRTLGDLFGFVWHLNGQLYNTRNSNPVTQSWVNKLANLTPFSSTVKDHLDVLKTLVGTGHTDSHGTADLTSLYSSGCNQQNQNCGPYLYPLTHSDGATFGKPAPYASTYLSWVLYLTDELYESLQEFLDTFNGHACKNCTHRCAHSTASPCSCP</sequence>
<gene>
    <name evidence="1" type="ORF">BcabD6B2_22230</name>
</gene>
<name>A0AAV4LRJ2_BABCB</name>
<organism evidence="1 2">
    <name type="scientific">Babesia caballi</name>
    <dbReference type="NCBI Taxonomy" id="5871"/>
    <lineage>
        <taxon>Eukaryota</taxon>
        <taxon>Sar</taxon>
        <taxon>Alveolata</taxon>
        <taxon>Apicomplexa</taxon>
        <taxon>Aconoidasida</taxon>
        <taxon>Piroplasmida</taxon>
        <taxon>Babesiidae</taxon>
        <taxon>Babesia</taxon>
    </lineage>
</organism>
<dbReference type="Proteomes" id="UP001497744">
    <property type="component" value="Unassembled WGS sequence"/>
</dbReference>
<evidence type="ECO:0000313" key="2">
    <source>
        <dbReference type="Proteomes" id="UP001497744"/>
    </source>
</evidence>
<protein>
    <submittedName>
        <fullName evidence="1">Uncharacterized protein</fullName>
    </submittedName>
</protein>